<feature type="region of interest" description="Disordered" evidence="2">
    <location>
        <begin position="1"/>
        <end position="39"/>
    </location>
</feature>
<feature type="region of interest" description="Disordered" evidence="2">
    <location>
        <begin position="357"/>
        <end position="411"/>
    </location>
</feature>
<sequence length="526" mass="60023">MNEDHDMTDARGTKDNPRRNREDDGEPQPKRHAVNGPTRETFEFLLRTNAQGKQKIEELEAQLAAATLRAEDMHNELLALSLEYQHLEEGQQTQFLDDQAEMSELATRMHEGQKLLMAQNETIQKLNREMADRTIENIEMKARLRAPSIPIARQRKGRAANFPVLRNIGTTVKIALDPVPLPDLPASSTENPQDSGPRVKTTITKAWTKPRKKKAEAPESRDEVTFWNNRLRAAISDKFEVKKYDEFMSHVPVPVREMKISVVPGENDWRWDFSNGYNESTWNIALRKKLVALVLEAQTEEITSSVDPVWLDEQLKKKVQEIRGIWGRLQRKPKADGDLETAAEAVARTAVVLEGKHMKKKSNSAKGRVRGRNGNCAWKLTRTPEVSRPSFDDLPHHRDQDPRGRGRPWSVEEAPQIVDRLGTIGMSSEEEDEADFHGKPTKIFKVKICAWRAPEIADYMRLVDQQSGLLAAQHKHGPGKVTRFPIDAAGTSRAPTGLPKCMYSREWLETLKRFEYEHLQVSEEEF</sequence>
<feature type="compositionally biased region" description="Basic residues" evidence="2">
    <location>
        <begin position="357"/>
        <end position="371"/>
    </location>
</feature>
<feature type="non-terminal residue" evidence="3">
    <location>
        <position position="1"/>
    </location>
</feature>
<keyword evidence="4" id="KW-1185">Reference proteome</keyword>
<accession>A0AAD6STN0</accession>
<feature type="coiled-coil region" evidence="1">
    <location>
        <begin position="109"/>
        <end position="143"/>
    </location>
</feature>
<evidence type="ECO:0000256" key="1">
    <source>
        <dbReference type="SAM" id="Coils"/>
    </source>
</evidence>
<reference evidence="3" key="1">
    <citation type="submission" date="2023-03" db="EMBL/GenBank/DDBJ databases">
        <title>Massive genome expansion in bonnet fungi (Mycena s.s.) driven by repeated elements and novel gene families across ecological guilds.</title>
        <authorList>
            <consortium name="Lawrence Berkeley National Laboratory"/>
            <person name="Harder C.B."/>
            <person name="Miyauchi S."/>
            <person name="Viragh M."/>
            <person name="Kuo A."/>
            <person name="Thoen E."/>
            <person name="Andreopoulos B."/>
            <person name="Lu D."/>
            <person name="Skrede I."/>
            <person name="Drula E."/>
            <person name="Henrissat B."/>
            <person name="Morin E."/>
            <person name="Kohler A."/>
            <person name="Barry K."/>
            <person name="LaButti K."/>
            <person name="Morin E."/>
            <person name="Salamov A."/>
            <person name="Lipzen A."/>
            <person name="Mereny Z."/>
            <person name="Hegedus B."/>
            <person name="Baldrian P."/>
            <person name="Stursova M."/>
            <person name="Weitz H."/>
            <person name="Taylor A."/>
            <person name="Grigoriev I.V."/>
            <person name="Nagy L.G."/>
            <person name="Martin F."/>
            <person name="Kauserud H."/>
        </authorList>
    </citation>
    <scope>NUCLEOTIDE SEQUENCE</scope>
    <source>
        <strain evidence="3">CBHHK200</strain>
    </source>
</reference>
<evidence type="ECO:0000256" key="2">
    <source>
        <dbReference type="SAM" id="MobiDB-lite"/>
    </source>
</evidence>
<feature type="compositionally biased region" description="Basic and acidic residues" evidence="2">
    <location>
        <begin position="1"/>
        <end position="22"/>
    </location>
</feature>
<feature type="coiled-coil region" evidence="1">
    <location>
        <begin position="42"/>
        <end position="76"/>
    </location>
</feature>
<gene>
    <name evidence="3" type="ORF">C8F04DRAFT_1184199</name>
</gene>
<dbReference type="AlphaFoldDB" id="A0AAD6STN0"/>
<organism evidence="3 4">
    <name type="scientific">Mycena alexandri</name>
    <dbReference type="NCBI Taxonomy" id="1745969"/>
    <lineage>
        <taxon>Eukaryota</taxon>
        <taxon>Fungi</taxon>
        <taxon>Dikarya</taxon>
        <taxon>Basidiomycota</taxon>
        <taxon>Agaricomycotina</taxon>
        <taxon>Agaricomycetes</taxon>
        <taxon>Agaricomycetidae</taxon>
        <taxon>Agaricales</taxon>
        <taxon>Marasmiineae</taxon>
        <taxon>Mycenaceae</taxon>
        <taxon>Mycena</taxon>
    </lineage>
</organism>
<protein>
    <submittedName>
        <fullName evidence="3">Uncharacterized protein</fullName>
    </submittedName>
</protein>
<feature type="compositionally biased region" description="Basic and acidic residues" evidence="2">
    <location>
        <begin position="390"/>
        <end position="404"/>
    </location>
</feature>
<dbReference type="Proteomes" id="UP001218188">
    <property type="component" value="Unassembled WGS sequence"/>
</dbReference>
<dbReference type="EMBL" id="JARJCM010000066">
    <property type="protein sequence ID" value="KAJ7033212.1"/>
    <property type="molecule type" value="Genomic_DNA"/>
</dbReference>
<name>A0AAD6STN0_9AGAR</name>
<evidence type="ECO:0000313" key="4">
    <source>
        <dbReference type="Proteomes" id="UP001218188"/>
    </source>
</evidence>
<comment type="caution">
    <text evidence="3">The sequence shown here is derived from an EMBL/GenBank/DDBJ whole genome shotgun (WGS) entry which is preliminary data.</text>
</comment>
<proteinExistence type="predicted"/>
<evidence type="ECO:0000313" key="3">
    <source>
        <dbReference type="EMBL" id="KAJ7033212.1"/>
    </source>
</evidence>
<keyword evidence="1" id="KW-0175">Coiled coil</keyword>